<feature type="chain" id="PRO_5009955470" evidence="1">
    <location>
        <begin position="22"/>
        <end position="357"/>
    </location>
</feature>
<dbReference type="AlphaFoldDB" id="G7DS25"/>
<keyword evidence="3" id="KW-1185">Reference proteome</keyword>
<feature type="signal peptide" evidence="1">
    <location>
        <begin position="1"/>
        <end position="21"/>
    </location>
</feature>
<dbReference type="Proteomes" id="UP000009131">
    <property type="component" value="Unassembled WGS sequence"/>
</dbReference>
<reference evidence="2 3" key="1">
    <citation type="journal article" date="2011" name="J. Gen. Appl. Microbiol.">
        <title>Draft genome sequencing of the enigmatic basidiomycete Mixia osmundae.</title>
        <authorList>
            <person name="Nishida H."/>
            <person name="Nagatsuka Y."/>
            <person name="Sugiyama J."/>
        </authorList>
    </citation>
    <scope>NUCLEOTIDE SEQUENCE [LARGE SCALE GENOMIC DNA]</scope>
    <source>
        <strain evidence="3">CBS 9802 / IAM 14324 / JCM 22182 / KY 12970</strain>
    </source>
</reference>
<dbReference type="EMBL" id="BABT02000004">
    <property type="protein sequence ID" value="GAA93385.1"/>
    <property type="molecule type" value="Genomic_DNA"/>
</dbReference>
<name>G7DS25_MIXOS</name>
<evidence type="ECO:0000256" key="1">
    <source>
        <dbReference type="SAM" id="SignalP"/>
    </source>
</evidence>
<evidence type="ECO:0000313" key="3">
    <source>
        <dbReference type="Proteomes" id="UP000009131"/>
    </source>
</evidence>
<dbReference type="HOGENOM" id="CLU_776303_0_0_1"/>
<comment type="caution">
    <text evidence="2">The sequence shown here is derived from an EMBL/GenBank/DDBJ whole genome shotgun (WGS) entry which is preliminary data.</text>
</comment>
<evidence type="ECO:0000313" key="2">
    <source>
        <dbReference type="EMBL" id="GAA93385.1"/>
    </source>
</evidence>
<proteinExistence type="predicted"/>
<keyword evidence="1" id="KW-0732">Signal</keyword>
<protein>
    <submittedName>
        <fullName evidence="2">Uncharacterized protein</fullName>
    </submittedName>
</protein>
<organism evidence="2 3">
    <name type="scientific">Mixia osmundae (strain CBS 9802 / IAM 14324 / JCM 22182 / KY 12970)</name>
    <dbReference type="NCBI Taxonomy" id="764103"/>
    <lineage>
        <taxon>Eukaryota</taxon>
        <taxon>Fungi</taxon>
        <taxon>Dikarya</taxon>
        <taxon>Basidiomycota</taxon>
        <taxon>Pucciniomycotina</taxon>
        <taxon>Mixiomycetes</taxon>
        <taxon>Mixiales</taxon>
        <taxon>Mixiaceae</taxon>
        <taxon>Mixia</taxon>
    </lineage>
</organism>
<reference evidence="2 3" key="2">
    <citation type="journal article" date="2012" name="Open Biol.">
        <title>Characteristics of nucleosomes and linker DNA regions on the genome of the basidiomycete Mixia osmundae revealed by mono- and dinucleosome mapping.</title>
        <authorList>
            <person name="Nishida H."/>
            <person name="Kondo S."/>
            <person name="Matsumoto T."/>
            <person name="Suzuki Y."/>
            <person name="Yoshikawa H."/>
            <person name="Taylor T.D."/>
            <person name="Sugiyama J."/>
        </authorList>
    </citation>
    <scope>NUCLEOTIDE SEQUENCE [LARGE SCALE GENOMIC DNA]</scope>
    <source>
        <strain evidence="3">CBS 9802 / IAM 14324 / JCM 22182 / KY 12970</strain>
    </source>
</reference>
<accession>G7DS25</accession>
<gene>
    <name evidence="2" type="primary">Mo00025</name>
    <name evidence="2" type="ORF">E5Q_00025</name>
</gene>
<dbReference type="InParanoid" id="G7DS25"/>
<dbReference type="RefSeq" id="XP_014566143.1">
    <property type="nucleotide sequence ID" value="XM_014710657.1"/>
</dbReference>
<sequence>MLLKVAPALTLLVTLASHVYGNGVDSSENPSASAGGANAVKLFFTPAWVPEYSVKWTVHPDGIWYDEPKQSIIRVGHSPLTGKMYRTTEYYFDGVAFTLFYGEAGKIEAVRVDDPIMSHLQKAIVDGVSVPVVPGINDVFNNDRAAPFFSSSLLPLNLRATDMLSFGLLSLALASQTLALPSTTAPTAFVTTYNVTFGSIGYCPINGPKDPYRSVGMRNGNLLVHISSNPDTAPTFSDAAVEGTTAAPTAPFNGKAWTLKVAAPDVPLVPTKWDDCCTASSYHEIIFPIDGTAATTNTYEGGGHAGASMLQHCYADRKTKSGDSCQKTLGFKSKADTINACDISQSFWEAPIVQAKA</sequence>